<accession>A0A8S4R2J3</accession>
<comment type="caution">
    <text evidence="2">The sequence shown here is derived from an EMBL/GenBank/DDBJ whole genome shotgun (WGS) entry which is preliminary data.</text>
</comment>
<gene>
    <name evidence="2" type="primary">jg2608</name>
    <name evidence="2" type="ORF">PAEG_LOCUS7665</name>
</gene>
<reference evidence="2" key="1">
    <citation type="submission" date="2022-03" db="EMBL/GenBank/DDBJ databases">
        <authorList>
            <person name="Lindestad O."/>
        </authorList>
    </citation>
    <scope>NUCLEOTIDE SEQUENCE</scope>
</reference>
<evidence type="ECO:0000313" key="2">
    <source>
        <dbReference type="EMBL" id="CAH2227136.1"/>
    </source>
</evidence>
<proteinExistence type="predicted"/>
<dbReference type="EMBL" id="CAKXAJ010022526">
    <property type="protein sequence ID" value="CAH2227136.1"/>
    <property type="molecule type" value="Genomic_DNA"/>
</dbReference>
<protein>
    <submittedName>
        <fullName evidence="2">Jg2608 protein</fullName>
    </submittedName>
</protein>
<sequence length="184" mass="20669">MEAYRGFAVVADVVRPRRGDLHRPPAHPCVRVLQAADQSTHRRCRNAVHALLDSPQPTIIAGDFKAHGVELHHTHMPDVIDIAVTRGLAASIDFLDEHLISDQQAVLLTMRNAPTILLPSPKHRQDWRVFAIHGRKLAVLQSVEPCRRHSPQNTGRQFPPRFESPDATRQPLADQPLSRPTSER</sequence>
<organism evidence="2 3">
    <name type="scientific">Pararge aegeria aegeria</name>
    <dbReference type="NCBI Taxonomy" id="348720"/>
    <lineage>
        <taxon>Eukaryota</taxon>
        <taxon>Metazoa</taxon>
        <taxon>Ecdysozoa</taxon>
        <taxon>Arthropoda</taxon>
        <taxon>Hexapoda</taxon>
        <taxon>Insecta</taxon>
        <taxon>Pterygota</taxon>
        <taxon>Neoptera</taxon>
        <taxon>Endopterygota</taxon>
        <taxon>Lepidoptera</taxon>
        <taxon>Glossata</taxon>
        <taxon>Ditrysia</taxon>
        <taxon>Papilionoidea</taxon>
        <taxon>Nymphalidae</taxon>
        <taxon>Satyrinae</taxon>
        <taxon>Satyrini</taxon>
        <taxon>Parargina</taxon>
        <taxon>Pararge</taxon>
    </lineage>
</organism>
<evidence type="ECO:0000313" key="3">
    <source>
        <dbReference type="Proteomes" id="UP000838756"/>
    </source>
</evidence>
<name>A0A8S4R2J3_9NEOP</name>
<dbReference type="AlphaFoldDB" id="A0A8S4R2J3"/>
<dbReference type="Proteomes" id="UP000838756">
    <property type="component" value="Unassembled WGS sequence"/>
</dbReference>
<feature type="region of interest" description="Disordered" evidence="1">
    <location>
        <begin position="143"/>
        <end position="184"/>
    </location>
</feature>
<evidence type="ECO:0000256" key="1">
    <source>
        <dbReference type="SAM" id="MobiDB-lite"/>
    </source>
</evidence>
<keyword evidence="3" id="KW-1185">Reference proteome</keyword>